<gene>
    <name evidence="1" type="ORF">COLO4_20119</name>
</gene>
<keyword evidence="1" id="KW-0418">Kinase</keyword>
<dbReference type="EMBL" id="AWUE01017021">
    <property type="protein sequence ID" value="OMO88704.1"/>
    <property type="molecule type" value="Genomic_DNA"/>
</dbReference>
<protein>
    <submittedName>
        <fullName evidence="1">Serine/threonine protein kinase</fullName>
    </submittedName>
</protein>
<evidence type="ECO:0000313" key="1">
    <source>
        <dbReference type="EMBL" id="OMO88704.1"/>
    </source>
</evidence>
<accession>A0A1R3J1J9</accession>
<dbReference type="Proteomes" id="UP000187203">
    <property type="component" value="Unassembled WGS sequence"/>
</dbReference>
<proteinExistence type="predicted"/>
<keyword evidence="1" id="KW-0723">Serine/threonine-protein kinase</keyword>
<dbReference type="AlphaFoldDB" id="A0A1R3J1J9"/>
<dbReference type="GO" id="GO:0004674">
    <property type="term" value="F:protein serine/threonine kinase activity"/>
    <property type="evidence" value="ECO:0007669"/>
    <property type="project" value="UniProtKB-KW"/>
</dbReference>
<comment type="caution">
    <text evidence="1">The sequence shown here is derived from an EMBL/GenBank/DDBJ whole genome shotgun (WGS) entry which is preliminary data.</text>
</comment>
<name>A0A1R3J1J9_9ROSI</name>
<keyword evidence="1" id="KW-0808">Transferase</keyword>
<evidence type="ECO:0000313" key="2">
    <source>
        <dbReference type="Proteomes" id="UP000187203"/>
    </source>
</evidence>
<reference evidence="2" key="1">
    <citation type="submission" date="2013-09" db="EMBL/GenBank/DDBJ databases">
        <title>Corchorus olitorius genome sequencing.</title>
        <authorList>
            <person name="Alam M."/>
            <person name="Haque M.S."/>
            <person name="Islam M.S."/>
            <person name="Emdad E.M."/>
            <person name="Islam M.M."/>
            <person name="Ahmed B."/>
            <person name="Halim A."/>
            <person name="Hossen Q.M.M."/>
            <person name="Hossain M.Z."/>
            <person name="Ahmed R."/>
            <person name="Khan M.M."/>
            <person name="Islam R."/>
            <person name="Rashid M.M."/>
            <person name="Khan S.A."/>
            <person name="Rahman M.S."/>
            <person name="Alam M."/>
            <person name="Yahiya A.S."/>
            <person name="Khan M.S."/>
            <person name="Azam M.S."/>
            <person name="Haque T."/>
            <person name="Lashkar M.Z.H."/>
            <person name="Akhand A.I."/>
            <person name="Morshed G."/>
            <person name="Roy S."/>
            <person name="Uddin K.S."/>
            <person name="Rabeya T."/>
            <person name="Hossain A.S."/>
            <person name="Chowdhury A."/>
            <person name="Snigdha A.R."/>
            <person name="Mortoza M.S."/>
            <person name="Matin S.A."/>
            <person name="Hoque S.M.E."/>
            <person name="Islam M.K."/>
            <person name="Roy D.K."/>
            <person name="Haider R."/>
            <person name="Moosa M.M."/>
            <person name="Elias S.M."/>
            <person name="Hasan A.M."/>
            <person name="Jahan S."/>
            <person name="Shafiuddin M."/>
            <person name="Mahmood N."/>
            <person name="Shommy N.S."/>
        </authorList>
    </citation>
    <scope>NUCLEOTIDE SEQUENCE [LARGE SCALE GENOMIC DNA]</scope>
    <source>
        <strain evidence="2">cv. O-4</strain>
    </source>
</reference>
<organism evidence="1 2">
    <name type="scientific">Corchorus olitorius</name>
    <dbReference type="NCBI Taxonomy" id="93759"/>
    <lineage>
        <taxon>Eukaryota</taxon>
        <taxon>Viridiplantae</taxon>
        <taxon>Streptophyta</taxon>
        <taxon>Embryophyta</taxon>
        <taxon>Tracheophyta</taxon>
        <taxon>Spermatophyta</taxon>
        <taxon>Magnoliopsida</taxon>
        <taxon>eudicotyledons</taxon>
        <taxon>Gunneridae</taxon>
        <taxon>Pentapetalae</taxon>
        <taxon>rosids</taxon>
        <taxon>malvids</taxon>
        <taxon>Malvales</taxon>
        <taxon>Malvaceae</taxon>
        <taxon>Grewioideae</taxon>
        <taxon>Apeibeae</taxon>
        <taxon>Corchorus</taxon>
    </lineage>
</organism>
<sequence>MAPNAMELIMRYLELEQKEDSRQQVTLMVKQFRFDSFRGDLEETKATTELGRLGRTDLQLLSSIRVPVKLRCGGAWCSKWRRQFQVKDLGG</sequence>
<keyword evidence="2" id="KW-1185">Reference proteome</keyword>